<name>A0AAV6XZ18_9LAMI</name>
<dbReference type="PANTHER" id="PTHR32212:SF234">
    <property type="entry name" value="F-BOX_LRR-REPEAT PROTEIN 13-LIKE"/>
    <property type="match status" value="1"/>
</dbReference>
<proteinExistence type="predicted"/>
<dbReference type="PANTHER" id="PTHR32212">
    <property type="entry name" value="CYCLIN-LIKE F-BOX"/>
    <property type="match status" value="1"/>
</dbReference>
<dbReference type="PROSITE" id="PS50181">
    <property type="entry name" value="FBOX"/>
    <property type="match status" value="1"/>
</dbReference>
<dbReference type="Proteomes" id="UP000826271">
    <property type="component" value="Unassembled WGS sequence"/>
</dbReference>
<reference evidence="3" key="1">
    <citation type="submission" date="2019-10" db="EMBL/GenBank/DDBJ databases">
        <authorList>
            <person name="Zhang R."/>
            <person name="Pan Y."/>
            <person name="Wang J."/>
            <person name="Ma R."/>
            <person name="Yu S."/>
        </authorList>
    </citation>
    <scope>NUCLEOTIDE SEQUENCE</scope>
    <source>
        <strain evidence="3">LA-IB0</strain>
        <tissue evidence="3">Leaf</tissue>
    </source>
</reference>
<dbReference type="InterPro" id="IPR053781">
    <property type="entry name" value="F-box_AtFBL13-like"/>
</dbReference>
<gene>
    <name evidence="3" type="ORF">BUALT_Bualt04G0121600</name>
</gene>
<evidence type="ECO:0000256" key="1">
    <source>
        <dbReference type="SAM" id="Phobius"/>
    </source>
</evidence>
<organism evidence="3 4">
    <name type="scientific">Buddleja alternifolia</name>
    <dbReference type="NCBI Taxonomy" id="168488"/>
    <lineage>
        <taxon>Eukaryota</taxon>
        <taxon>Viridiplantae</taxon>
        <taxon>Streptophyta</taxon>
        <taxon>Embryophyta</taxon>
        <taxon>Tracheophyta</taxon>
        <taxon>Spermatophyta</taxon>
        <taxon>Magnoliopsida</taxon>
        <taxon>eudicotyledons</taxon>
        <taxon>Gunneridae</taxon>
        <taxon>Pentapetalae</taxon>
        <taxon>asterids</taxon>
        <taxon>lamiids</taxon>
        <taxon>Lamiales</taxon>
        <taxon>Scrophulariaceae</taxon>
        <taxon>Buddlejeae</taxon>
        <taxon>Buddleja</taxon>
    </lineage>
</organism>
<dbReference type="Pfam" id="PF00646">
    <property type="entry name" value="F-box"/>
    <property type="match status" value="1"/>
</dbReference>
<dbReference type="CDD" id="cd22160">
    <property type="entry name" value="F-box_AtFBL13-like"/>
    <property type="match status" value="1"/>
</dbReference>
<dbReference type="SUPFAM" id="SSF81383">
    <property type="entry name" value="F-box domain"/>
    <property type="match status" value="1"/>
</dbReference>
<dbReference type="InterPro" id="IPR001810">
    <property type="entry name" value="F-box_dom"/>
</dbReference>
<comment type="caution">
    <text evidence="3">The sequence shown here is derived from an EMBL/GenBank/DDBJ whole genome shotgun (WGS) entry which is preliminary data.</text>
</comment>
<keyword evidence="4" id="KW-1185">Reference proteome</keyword>
<evidence type="ECO:0000259" key="2">
    <source>
        <dbReference type="PROSITE" id="PS50181"/>
    </source>
</evidence>
<dbReference type="EMBL" id="WHWC01000004">
    <property type="protein sequence ID" value="KAG8384475.1"/>
    <property type="molecule type" value="Genomic_DNA"/>
</dbReference>
<feature type="domain" description="F-box" evidence="2">
    <location>
        <begin position="40"/>
        <end position="76"/>
    </location>
</feature>
<keyword evidence="1" id="KW-0472">Membrane</keyword>
<evidence type="ECO:0000313" key="4">
    <source>
        <dbReference type="Proteomes" id="UP000826271"/>
    </source>
</evidence>
<protein>
    <recommendedName>
        <fullName evidence="2">F-box domain-containing protein</fullName>
    </recommendedName>
</protein>
<feature type="transmembrane region" description="Helical" evidence="1">
    <location>
        <begin position="76"/>
        <end position="104"/>
    </location>
</feature>
<dbReference type="Gene3D" id="1.20.1280.50">
    <property type="match status" value="1"/>
</dbReference>
<keyword evidence="1" id="KW-1133">Transmembrane helix</keyword>
<dbReference type="AlphaFoldDB" id="A0AAV6XZ18"/>
<accession>A0AAV6XZ18</accession>
<keyword evidence="1" id="KW-0812">Transmembrane</keyword>
<sequence length="124" mass="14280">MHGAPCPLACVFRKCNFVNTKEASLQEKKKKKASISKTEADIISRLPDDLLASIINDLPTKEVVKTSILSKRWRNIYIKLCLMLTLIVLTYLVWVLMMTIVVVVSRKNSLRKWINFWVYILVLG</sequence>
<evidence type="ECO:0000313" key="3">
    <source>
        <dbReference type="EMBL" id="KAG8384475.1"/>
    </source>
</evidence>
<dbReference type="InterPro" id="IPR036047">
    <property type="entry name" value="F-box-like_dom_sf"/>
</dbReference>